<accession>X1DQ72</accession>
<proteinExistence type="inferred from homology"/>
<dbReference type="Pfam" id="PF07998">
    <property type="entry name" value="Peptidase_M54"/>
    <property type="match status" value="1"/>
</dbReference>
<dbReference type="EMBL" id="BARU01002004">
    <property type="protein sequence ID" value="GAH23126.1"/>
    <property type="molecule type" value="Genomic_DNA"/>
</dbReference>
<dbReference type="GO" id="GO:0008270">
    <property type="term" value="F:zinc ion binding"/>
    <property type="evidence" value="ECO:0007669"/>
    <property type="project" value="InterPro"/>
</dbReference>
<dbReference type="HAMAP" id="MF_01842">
    <property type="entry name" value="Archaemetzincin"/>
    <property type="match status" value="1"/>
</dbReference>
<keyword evidence="3" id="KW-0479">Metal-binding</keyword>
<evidence type="ECO:0000256" key="6">
    <source>
        <dbReference type="ARBA" id="ARBA00023049"/>
    </source>
</evidence>
<evidence type="ECO:0000256" key="5">
    <source>
        <dbReference type="ARBA" id="ARBA00022833"/>
    </source>
</evidence>
<sequence>MENKINVIPLNNIDKSILEFIQISLRNIFNKETCILDKINVPENSFDQSRNQHNANKILNYLIENLPLKNIQDINLAILDLDIFVPSLNFVFGLAVNFPRICLISTARLDPLFYTNFNYSLKSKSLTPGLIKKEKNIFEERILKEAVHEIGHTLGLNHCSNYKCVMYFSNTLLDTDKKGYNFCLNCLNILNKK</sequence>
<dbReference type="SUPFAM" id="SSF55486">
    <property type="entry name" value="Metalloproteases ('zincins'), catalytic domain"/>
    <property type="match status" value="1"/>
</dbReference>
<keyword evidence="5" id="KW-0862">Zinc</keyword>
<dbReference type="GO" id="GO:0008237">
    <property type="term" value="F:metallopeptidase activity"/>
    <property type="evidence" value="ECO:0007669"/>
    <property type="project" value="UniProtKB-KW"/>
</dbReference>
<organism evidence="7">
    <name type="scientific">marine sediment metagenome</name>
    <dbReference type="NCBI Taxonomy" id="412755"/>
    <lineage>
        <taxon>unclassified sequences</taxon>
        <taxon>metagenomes</taxon>
        <taxon>ecological metagenomes</taxon>
    </lineage>
</organism>
<dbReference type="InterPro" id="IPR012962">
    <property type="entry name" value="Pept_M54_archaemetzincn"/>
</dbReference>
<keyword evidence="4" id="KW-0378">Hydrolase</keyword>
<evidence type="ECO:0000256" key="3">
    <source>
        <dbReference type="ARBA" id="ARBA00022723"/>
    </source>
</evidence>
<dbReference type="CDD" id="cd11375">
    <property type="entry name" value="Peptidase_M54"/>
    <property type="match status" value="1"/>
</dbReference>
<comment type="cofactor">
    <cofactor evidence="1">
        <name>Zn(2+)</name>
        <dbReference type="ChEBI" id="CHEBI:29105"/>
    </cofactor>
</comment>
<dbReference type="InterPro" id="IPR024079">
    <property type="entry name" value="MetalloPept_cat_dom_sf"/>
</dbReference>
<evidence type="ECO:0000313" key="7">
    <source>
        <dbReference type="EMBL" id="GAH23126.1"/>
    </source>
</evidence>
<reference evidence="7" key="1">
    <citation type="journal article" date="2014" name="Front. Microbiol.">
        <title>High frequency of phylogenetically diverse reductive dehalogenase-homologous genes in deep subseafloor sedimentary metagenomes.</title>
        <authorList>
            <person name="Kawai M."/>
            <person name="Futagami T."/>
            <person name="Toyoda A."/>
            <person name="Takaki Y."/>
            <person name="Nishi S."/>
            <person name="Hori S."/>
            <person name="Arai W."/>
            <person name="Tsubouchi T."/>
            <person name="Morono Y."/>
            <person name="Uchiyama I."/>
            <person name="Ito T."/>
            <person name="Fujiyama A."/>
            <person name="Inagaki F."/>
            <person name="Takami H."/>
        </authorList>
    </citation>
    <scope>NUCLEOTIDE SEQUENCE</scope>
    <source>
        <strain evidence="7">Expedition CK06-06</strain>
    </source>
</reference>
<evidence type="ECO:0008006" key="8">
    <source>
        <dbReference type="Google" id="ProtNLM"/>
    </source>
</evidence>
<name>X1DQ72_9ZZZZ</name>
<gene>
    <name evidence="7" type="ORF">S03H2_04922</name>
</gene>
<keyword evidence="6" id="KW-0482">Metalloprotease</keyword>
<dbReference type="PIRSF" id="PIRSF005785">
    <property type="entry name" value="Zn-prot_arch"/>
    <property type="match status" value="1"/>
</dbReference>
<dbReference type="AlphaFoldDB" id="X1DQ72"/>
<protein>
    <recommendedName>
        <fullName evidence="8">Archaemetzincin</fullName>
    </recommendedName>
</protein>
<dbReference type="Gene3D" id="3.40.390.10">
    <property type="entry name" value="Collagenase (Catalytic Domain)"/>
    <property type="match status" value="1"/>
</dbReference>
<dbReference type="GO" id="GO:0006508">
    <property type="term" value="P:proteolysis"/>
    <property type="evidence" value="ECO:0007669"/>
    <property type="project" value="UniProtKB-KW"/>
</dbReference>
<comment type="caution">
    <text evidence="7">The sequence shown here is derived from an EMBL/GenBank/DDBJ whole genome shotgun (WGS) entry which is preliminary data.</text>
</comment>
<dbReference type="InterPro" id="IPR012091">
    <property type="entry name" value="Pept_M54_archaemetzncn_arc/bac"/>
</dbReference>
<evidence type="ECO:0000256" key="1">
    <source>
        <dbReference type="ARBA" id="ARBA00001947"/>
    </source>
</evidence>
<evidence type="ECO:0000256" key="4">
    <source>
        <dbReference type="ARBA" id="ARBA00022801"/>
    </source>
</evidence>
<evidence type="ECO:0000256" key="2">
    <source>
        <dbReference type="ARBA" id="ARBA00022670"/>
    </source>
</evidence>
<dbReference type="NCBIfam" id="NF033823">
    <property type="entry name" value="archmetzin"/>
    <property type="match status" value="1"/>
</dbReference>
<dbReference type="PANTHER" id="PTHR15910">
    <property type="entry name" value="ARCHAEMETZINCIN"/>
    <property type="match status" value="1"/>
</dbReference>
<keyword evidence="2" id="KW-0645">Protease</keyword>
<dbReference type="PANTHER" id="PTHR15910:SF1">
    <property type="entry name" value="ARCHAEMETZINCIN-2"/>
    <property type="match status" value="1"/>
</dbReference>